<proteinExistence type="predicted"/>
<organism evidence="2 3">
    <name type="scientific">Rhamnella rubrinervis</name>
    <dbReference type="NCBI Taxonomy" id="2594499"/>
    <lineage>
        <taxon>Eukaryota</taxon>
        <taxon>Viridiplantae</taxon>
        <taxon>Streptophyta</taxon>
        <taxon>Embryophyta</taxon>
        <taxon>Tracheophyta</taxon>
        <taxon>Spermatophyta</taxon>
        <taxon>Magnoliopsida</taxon>
        <taxon>eudicotyledons</taxon>
        <taxon>Gunneridae</taxon>
        <taxon>Pentapetalae</taxon>
        <taxon>rosids</taxon>
        <taxon>fabids</taxon>
        <taxon>Rosales</taxon>
        <taxon>Rhamnaceae</taxon>
        <taxon>rhamnoid group</taxon>
        <taxon>Rhamneae</taxon>
        <taxon>Rhamnella</taxon>
    </lineage>
</organism>
<reference evidence="2" key="1">
    <citation type="submission" date="2020-03" db="EMBL/GenBank/DDBJ databases">
        <title>A high-quality chromosome-level genome assembly of a woody plant with both climbing and erect habits, Rhamnella rubrinervis.</title>
        <authorList>
            <person name="Lu Z."/>
            <person name="Yang Y."/>
            <person name="Zhu X."/>
            <person name="Sun Y."/>
        </authorList>
    </citation>
    <scope>NUCLEOTIDE SEQUENCE</scope>
    <source>
        <strain evidence="2">BYM</strain>
        <tissue evidence="2">Leaf</tissue>
    </source>
</reference>
<sequence>MVQEFRNKGIYDGSDGCNSFSIACQQFQKQLFEFHEHVNTVLRETYHDSEDEVKMANLLLSLPPLGLTLRQTPFFLDLIQTRVFPGEKSKFTAETNQNKTQSMCEREKMKAVNFAALLLRIGSWQRVARNEGDLVAKFYYAKRKLVWEILEKSLKSKIEVQWSDVVGMRAILEENQPGVLEIELSQPPTFYKETNPQPRKHTLWNASLDFTDGQALQNRRHYLEFPPGVLDKHYEKLLQRESRFFAMSKRSFPIEASPYFNFPFGFNGNGHDMNYAMELLPYPCLRKHFSPAHHPHEMHEPTNQPSISIYSSASPISEDFISSSHGEMHTLANDHVHELLPFDTRNQDNFVISHQNYDLIMCREGAVSQNWLLDGQVPSNIVSNLLSDSQVECTERDSDGSWKVLLSCTSALLWLGSRELLPSISSGVLQFCCALRGDIFEHAYSAPQ</sequence>
<accession>A0A8K0H424</accession>
<evidence type="ECO:0000313" key="2">
    <source>
        <dbReference type="EMBL" id="KAF3445140.1"/>
    </source>
</evidence>
<dbReference type="InterPro" id="IPR057939">
    <property type="entry name" value="TRF2_HOY1_PH"/>
</dbReference>
<feature type="domain" description="TRF2/HOY1 PH-like" evidence="1">
    <location>
        <begin position="113"/>
        <end position="231"/>
    </location>
</feature>
<evidence type="ECO:0000259" key="1">
    <source>
        <dbReference type="Pfam" id="PF24818"/>
    </source>
</evidence>
<dbReference type="EMBL" id="VOIH02000006">
    <property type="protein sequence ID" value="KAF3445140.1"/>
    <property type="molecule type" value="Genomic_DNA"/>
</dbReference>
<protein>
    <recommendedName>
        <fullName evidence="1">TRF2/HOY1 PH-like domain-containing protein</fullName>
    </recommendedName>
</protein>
<name>A0A8K0H424_9ROSA</name>
<dbReference type="AlphaFoldDB" id="A0A8K0H424"/>
<keyword evidence="3" id="KW-1185">Reference proteome</keyword>
<dbReference type="PANTHER" id="PTHR33494:SF5">
    <property type="entry name" value="F10A16.6 PROTEIN"/>
    <property type="match status" value="1"/>
</dbReference>
<dbReference type="Pfam" id="PF24818">
    <property type="entry name" value="PH_TRF2_HOY1"/>
    <property type="match status" value="1"/>
</dbReference>
<evidence type="ECO:0000313" key="3">
    <source>
        <dbReference type="Proteomes" id="UP000796880"/>
    </source>
</evidence>
<dbReference type="PANTHER" id="PTHR33494">
    <property type="entry name" value="OS02G0793800 PROTEIN"/>
    <property type="match status" value="1"/>
</dbReference>
<dbReference type="Proteomes" id="UP000796880">
    <property type="component" value="Unassembled WGS sequence"/>
</dbReference>
<comment type="caution">
    <text evidence="2">The sequence shown here is derived from an EMBL/GenBank/DDBJ whole genome shotgun (WGS) entry which is preliminary data.</text>
</comment>
<gene>
    <name evidence="2" type="ORF">FNV43_RR14833</name>
</gene>
<dbReference type="OrthoDB" id="6159439at2759"/>